<keyword evidence="5 13" id="KW-1003">Cell membrane</keyword>
<keyword evidence="4 13" id="KW-0813">Transport</keyword>
<comment type="caution">
    <text evidence="15">The sequence shown here is derived from an EMBL/GenBank/DDBJ whole genome shotgun (WGS) entry which is preliminary data.</text>
</comment>
<evidence type="ECO:0000256" key="2">
    <source>
        <dbReference type="ARBA" id="ARBA00010690"/>
    </source>
</evidence>
<dbReference type="InterPro" id="IPR006135">
    <property type="entry name" value="T3SS_substrate_exporter"/>
</dbReference>
<reference evidence="15" key="1">
    <citation type="submission" date="2024-06" db="EMBL/GenBank/DDBJ databases">
        <title>Genome sequence of Vogesella sp. MAHUQ-64.</title>
        <authorList>
            <person name="Huq M.A."/>
        </authorList>
    </citation>
    <scope>NUCLEOTIDE SEQUENCE</scope>
    <source>
        <strain evidence="15">MAHUQ-64</strain>
    </source>
</reference>
<keyword evidence="7 13" id="KW-1005">Bacterial flagellum biogenesis</keyword>
<keyword evidence="11 13" id="KW-1006">Bacterial flagellum protein export</keyword>
<evidence type="ECO:0000256" key="1">
    <source>
        <dbReference type="ARBA" id="ARBA00004651"/>
    </source>
</evidence>
<dbReference type="EMBL" id="JBEFLD010000007">
    <property type="protein sequence ID" value="MEQ6291672.1"/>
    <property type="molecule type" value="Genomic_DNA"/>
</dbReference>
<feature type="transmembrane region" description="Helical" evidence="13">
    <location>
        <begin position="93"/>
        <end position="118"/>
    </location>
</feature>
<evidence type="ECO:0000313" key="15">
    <source>
        <dbReference type="EMBL" id="MEQ6291672.1"/>
    </source>
</evidence>
<feature type="region of interest" description="Disordered" evidence="14">
    <location>
        <begin position="361"/>
        <end position="389"/>
    </location>
</feature>
<dbReference type="Gene3D" id="6.10.250.2080">
    <property type="match status" value="1"/>
</dbReference>
<dbReference type="NCBIfam" id="TIGR00328">
    <property type="entry name" value="flhB"/>
    <property type="match status" value="1"/>
</dbReference>
<keyword evidence="15" id="KW-0282">Flagellum</keyword>
<dbReference type="SUPFAM" id="SSF160544">
    <property type="entry name" value="EscU C-terminal domain-like"/>
    <property type="match status" value="1"/>
</dbReference>
<feature type="transmembrane region" description="Helical" evidence="13">
    <location>
        <begin position="37"/>
        <end position="58"/>
    </location>
</feature>
<comment type="caution">
    <text evidence="13">Lacks conserved residue(s) required for the propagation of feature annotation.</text>
</comment>
<dbReference type="PANTHER" id="PTHR30531">
    <property type="entry name" value="FLAGELLAR BIOSYNTHETIC PROTEIN FLHB"/>
    <property type="match status" value="1"/>
</dbReference>
<keyword evidence="9 13" id="KW-1133">Transmembrane helix</keyword>
<evidence type="ECO:0000256" key="11">
    <source>
        <dbReference type="ARBA" id="ARBA00023225"/>
    </source>
</evidence>
<dbReference type="PRINTS" id="PR00950">
    <property type="entry name" value="TYPE3IMSPROT"/>
</dbReference>
<evidence type="ECO:0000256" key="4">
    <source>
        <dbReference type="ARBA" id="ARBA00022448"/>
    </source>
</evidence>
<dbReference type="Gene3D" id="3.40.1690.10">
    <property type="entry name" value="secretion proteins EscU"/>
    <property type="match status" value="1"/>
</dbReference>
<keyword evidence="16" id="KW-1185">Reference proteome</keyword>
<keyword evidence="15" id="KW-0966">Cell projection</keyword>
<dbReference type="Proteomes" id="UP001433638">
    <property type="component" value="Unassembled WGS sequence"/>
</dbReference>
<feature type="transmembrane region" description="Helical" evidence="13">
    <location>
        <begin position="194"/>
        <end position="215"/>
    </location>
</feature>
<evidence type="ECO:0000256" key="5">
    <source>
        <dbReference type="ARBA" id="ARBA00022475"/>
    </source>
</evidence>
<gene>
    <name evidence="13 15" type="primary">flhB</name>
    <name evidence="15" type="ORF">ABNW52_13720</name>
</gene>
<keyword evidence="10 13" id="KW-0472">Membrane</keyword>
<feature type="compositionally biased region" description="Basic and acidic residues" evidence="14">
    <location>
        <begin position="7"/>
        <end position="23"/>
    </location>
</feature>
<dbReference type="PANTHER" id="PTHR30531:SF12">
    <property type="entry name" value="FLAGELLAR BIOSYNTHETIC PROTEIN FLHB"/>
    <property type="match status" value="1"/>
</dbReference>
<evidence type="ECO:0000256" key="14">
    <source>
        <dbReference type="SAM" id="MobiDB-lite"/>
    </source>
</evidence>
<feature type="region of interest" description="Disordered" evidence="14">
    <location>
        <begin position="1"/>
        <end position="28"/>
    </location>
</feature>
<evidence type="ECO:0000256" key="9">
    <source>
        <dbReference type="ARBA" id="ARBA00022989"/>
    </source>
</evidence>
<name>A0ABV1M661_9NEIS</name>
<keyword evidence="6 13" id="KW-0812">Transmembrane</keyword>
<evidence type="ECO:0000256" key="3">
    <source>
        <dbReference type="ARBA" id="ARBA00021622"/>
    </source>
</evidence>
<dbReference type="InterPro" id="IPR029025">
    <property type="entry name" value="T3SS_substrate_exporter_C"/>
</dbReference>
<evidence type="ECO:0000256" key="6">
    <source>
        <dbReference type="ARBA" id="ARBA00022692"/>
    </source>
</evidence>
<organism evidence="15 16">
    <name type="scientific">Vogesella oryzagri</name>
    <dbReference type="NCBI Taxonomy" id="3160864"/>
    <lineage>
        <taxon>Bacteria</taxon>
        <taxon>Pseudomonadati</taxon>
        <taxon>Pseudomonadota</taxon>
        <taxon>Betaproteobacteria</taxon>
        <taxon>Neisseriales</taxon>
        <taxon>Chromobacteriaceae</taxon>
        <taxon>Vogesella</taxon>
    </lineage>
</organism>
<evidence type="ECO:0000313" key="16">
    <source>
        <dbReference type="Proteomes" id="UP001433638"/>
    </source>
</evidence>
<evidence type="ECO:0000256" key="12">
    <source>
        <dbReference type="ARBA" id="ARBA00025078"/>
    </source>
</evidence>
<accession>A0ABV1M661</accession>
<sequence length="389" mass="43259">MAEESDKEDRTEAPSPRRLEQARAEGNVPRSRELSTFAVTATGLALLMATGSSIYQFLHKLMIDWFTFDQRKAFDGVQILEHFRSSLLDSLMILAPILGALFLVAALTPLSIGGWNLTSKGFMPNFGKLNPASGIKRMFSVQAATEGLKAILKSALIGGVATWVIWSERGELVGLVSMPLDRALAELIKLMEHTFLMVVGAMLLLVLIDVPFQLWQYQKNLRMTKEELKQEYKEQEGSPEVKGRIRQLQREAARKRMMQEVPKANVIVTNPTHYAVALQYEEGMGAPKLIAKGSLKLAERIIGKGKEHRVAVLRAPSFARALYFNVELNEAIPAKLYTAAAQVLAYVYQLQQYEQSGGVSPVFPEKLQVPPELDPESKRNQHTAPTGTP</sequence>
<evidence type="ECO:0000256" key="8">
    <source>
        <dbReference type="ARBA" id="ARBA00022927"/>
    </source>
</evidence>
<protein>
    <recommendedName>
        <fullName evidence="3 13">Flagellar biosynthetic protein FlhB</fullName>
    </recommendedName>
</protein>
<keyword evidence="8 13" id="KW-0653">Protein transport</keyword>
<comment type="function">
    <text evidence="12 13">Required for formation of the rod structure in the basal body of the flagellar apparatus. Together with FliI and FliH, may constitute the export apparatus of flagellin.</text>
</comment>
<dbReference type="Pfam" id="PF01312">
    <property type="entry name" value="Bac_export_2"/>
    <property type="match status" value="1"/>
</dbReference>
<dbReference type="RefSeq" id="WP_349588852.1">
    <property type="nucleotide sequence ID" value="NZ_JBEFLD010000007.1"/>
</dbReference>
<proteinExistence type="inferred from homology"/>
<comment type="subcellular location">
    <subcellularLocation>
        <location evidence="1">Cell membrane</location>
        <topology evidence="1">Multi-pass membrane protein</topology>
    </subcellularLocation>
</comment>
<dbReference type="InterPro" id="IPR006136">
    <property type="entry name" value="FlhB"/>
</dbReference>
<evidence type="ECO:0000256" key="7">
    <source>
        <dbReference type="ARBA" id="ARBA00022795"/>
    </source>
</evidence>
<evidence type="ECO:0000256" key="10">
    <source>
        <dbReference type="ARBA" id="ARBA00023136"/>
    </source>
</evidence>
<comment type="similarity">
    <text evidence="2 13">Belongs to the type III secretion exporter family.</text>
</comment>
<evidence type="ECO:0000256" key="13">
    <source>
        <dbReference type="RuleBase" id="RU364091"/>
    </source>
</evidence>
<keyword evidence="15" id="KW-0969">Cilium</keyword>